<evidence type="ECO:0000259" key="3">
    <source>
        <dbReference type="PROSITE" id="PS51161"/>
    </source>
</evidence>
<dbReference type="InterPro" id="IPR005144">
    <property type="entry name" value="ATP-cone_dom"/>
</dbReference>
<keyword evidence="1" id="KW-0547">Nucleotide-binding</keyword>
<dbReference type="PANTHER" id="PTHR30455:SF2">
    <property type="entry name" value="TRANSCRIPTIONAL REPRESSOR NRDR"/>
    <property type="match status" value="1"/>
</dbReference>
<evidence type="ECO:0000313" key="4">
    <source>
        <dbReference type="EMBL" id="GAG17786.1"/>
    </source>
</evidence>
<protein>
    <recommendedName>
        <fullName evidence="3">ATP-cone domain-containing protein</fullName>
    </recommendedName>
</protein>
<organism evidence="4">
    <name type="scientific">marine sediment metagenome</name>
    <dbReference type="NCBI Taxonomy" id="412755"/>
    <lineage>
        <taxon>unclassified sequences</taxon>
        <taxon>metagenomes</taxon>
        <taxon>ecological metagenomes</taxon>
    </lineage>
</organism>
<dbReference type="InterPro" id="IPR003796">
    <property type="entry name" value="RNR_NrdR-like"/>
</dbReference>
<evidence type="ECO:0000256" key="2">
    <source>
        <dbReference type="ARBA" id="ARBA00022840"/>
    </source>
</evidence>
<dbReference type="PROSITE" id="PS51161">
    <property type="entry name" value="ATP_CONE"/>
    <property type="match status" value="1"/>
</dbReference>
<dbReference type="NCBIfam" id="TIGR00244">
    <property type="entry name" value="transcriptional regulator NrdR"/>
    <property type="match status" value="1"/>
</dbReference>
<dbReference type="PANTHER" id="PTHR30455">
    <property type="entry name" value="TRANSCRIPTIONAL REPRESSOR NRDR"/>
    <property type="match status" value="1"/>
</dbReference>
<sequence>RFTTYERIQAHDIFVIKKDGRREEFSRDKLLSGIRKACEKRPLPTGAINKFMDAIEAELYKVGKREVSSSYIGDLVMEGLKKLDHIAYIRFASVYREFADITDLKLEVDSLTIRRELTPKNQLPLLSSEAVNSVAGRKGR</sequence>
<proteinExistence type="inferred from homology"/>
<dbReference type="GO" id="GO:0008270">
    <property type="term" value="F:zinc ion binding"/>
    <property type="evidence" value="ECO:0007669"/>
    <property type="project" value="InterPro"/>
</dbReference>
<dbReference type="HAMAP" id="MF_00440">
    <property type="entry name" value="NrdR"/>
    <property type="match status" value="1"/>
</dbReference>
<feature type="non-terminal residue" evidence="4">
    <location>
        <position position="1"/>
    </location>
</feature>
<feature type="domain" description="ATP-cone" evidence="3">
    <location>
        <begin position="13"/>
        <end position="103"/>
    </location>
</feature>
<dbReference type="AlphaFoldDB" id="X0WYF7"/>
<keyword evidence="2" id="KW-0067">ATP-binding</keyword>
<dbReference type="Pfam" id="PF03477">
    <property type="entry name" value="ATP-cone"/>
    <property type="match status" value="1"/>
</dbReference>
<accession>X0WYF7</accession>
<comment type="caution">
    <text evidence="4">The sequence shown here is derived from an EMBL/GenBank/DDBJ whole genome shotgun (WGS) entry which is preliminary data.</text>
</comment>
<reference evidence="4" key="1">
    <citation type="journal article" date="2014" name="Front. Microbiol.">
        <title>High frequency of phylogenetically diverse reductive dehalogenase-homologous genes in deep subseafloor sedimentary metagenomes.</title>
        <authorList>
            <person name="Kawai M."/>
            <person name="Futagami T."/>
            <person name="Toyoda A."/>
            <person name="Takaki Y."/>
            <person name="Nishi S."/>
            <person name="Hori S."/>
            <person name="Arai W."/>
            <person name="Tsubouchi T."/>
            <person name="Morono Y."/>
            <person name="Uchiyama I."/>
            <person name="Ito T."/>
            <person name="Fujiyama A."/>
            <person name="Inagaki F."/>
            <person name="Takami H."/>
        </authorList>
    </citation>
    <scope>NUCLEOTIDE SEQUENCE</scope>
    <source>
        <strain evidence="4">Expedition CK06-06</strain>
    </source>
</reference>
<gene>
    <name evidence="4" type="ORF">S01H1_46962</name>
</gene>
<dbReference type="GO" id="GO:0045892">
    <property type="term" value="P:negative regulation of DNA-templated transcription"/>
    <property type="evidence" value="ECO:0007669"/>
    <property type="project" value="InterPro"/>
</dbReference>
<dbReference type="GO" id="GO:0005524">
    <property type="term" value="F:ATP binding"/>
    <property type="evidence" value="ECO:0007669"/>
    <property type="project" value="UniProtKB-KW"/>
</dbReference>
<dbReference type="EMBL" id="BARS01030089">
    <property type="protein sequence ID" value="GAG17786.1"/>
    <property type="molecule type" value="Genomic_DNA"/>
</dbReference>
<name>X0WYF7_9ZZZZ</name>
<evidence type="ECO:0000256" key="1">
    <source>
        <dbReference type="ARBA" id="ARBA00022741"/>
    </source>
</evidence>